<comment type="caution">
    <text evidence="1">The sequence shown here is derived from an EMBL/GenBank/DDBJ whole genome shotgun (WGS) entry which is preliminary data.</text>
</comment>
<protein>
    <submittedName>
        <fullName evidence="1">Uncharacterized protein</fullName>
    </submittedName>
</protein>
<sequence length="87" mass="9577">MADEELPDFLALGIEALAQSPEGRAAMRQLASAYLADIADVFGIDLEQQEPPMPAPSDADPCSTCRLRDEWCCDPWETPNDHEGNEE</sequence>
<reference evidence="1 2" key="1">
    <citation type="submission" date="2021-03" db="EMBL/GenBank/DDBJ databases">
        <title>Sequencing the genomes of 1000 actinobacteria strains.</title>
        <authorList>
            <person name="Klenk H.-P."/>
        </authorList>
    </citation>
    <scope>NUCLEOTIDE SEQUENCE [LARGE SCALE GENOMIC DNA]</scope>
    <source>
        <strain evidence="1 2">DSM 44506</strain>
    </source>
</reference>
<dbReference type="EMBL" id="JAGINY010000001">
    <property type="protein sequence ID" value="MBP2333070.1"/>
    <property type="molecule type" value="Genomic_DNA"/>
</dbReference>
<name>A0ABS4U8T0_9CORY</name>
<proteinExistence type="predicted"/>
<keyword evidence="2" id="KW-1185">Reference proteome</keyword>
<accession>A0ABS4U8T0</accession>
<gene>
    <name evidence="1" type="ORF">JOF33_001769</name>
</gene>
<evidence type="ECO:0000313" key="2">
    <source>
        <dbReference type="Proteomes" id="UP001519305"/>
    </source>
</evidence>
<evidence type="ECO:0000313" key="1">
    <source>
        <dbReference type="EMBL" id="MBP2333070.1"/>
    </source>
</evidence>
<dbReference type="Proteomes" id="UP001519305">
    <property type="component" value="Unassembled WGS sequence"/>
</dbReference>
<dbReference type="RefSeq" id="WP_209653641.1">
    <property type="nucleotide sequence ID" value="NZ_CP047357.1"/>
</dbReference>
<organism evidence="1 2">
    <name type="scientific">Corynebacterium freneyi</name>
    <dbReference type="NCBI Taxonomy" id="134034"/>
    <lineage>
        <taxon>Bacteria</taxon>
        <taxon>Bacillati</taxon>
        <taxon>Actinomycetota</taxon>
        <taxon>Actinomycetes</taxon>
        <taxon>Mycobacteriales</taxon>
        <taxon>Corynebacteriaceae</taxon>
        <taxon>Corynebacterium</taxon>
    </lineage>
</organism>